<dbReference type="InterPro" id="IPR017439">
    <property type="entry name" value="Amidohydrolase"/>
</dbReference>
<sequence length="310" mass="32492">MDALPITEMTGLPFASTIPGKMHACGHDLHTAALIGAASALKELAPRLRGTVRLVFQPAEETQDSGAAAMVADGAADGADMAIAFHNRPELPAGQVLLNRGASTASSDEFRVVMHGKSGHAARPHAAADPIVAAAHAIAQLQTVISREMDPAMSAVLTVGHIAGGATQNIIPDSCMFEGTVRARTPDSRDRAEASLRRICEGVALAQNLRAEVEYVRGAPMVLNDDRLVDLAANALAAQFGAAPEVQQGTSFGAEDFSFFSERMPSIQIHVGSGQPGRDDRVHNSDYQPDEACIAQSAVALTRMAVELLS</sequence>
<dbReference type="PATRIC" id="fig|1335048.3.peg.22"/>
<accession>A0A165SEJ1</accession>
<dbReference type="GO" id="GO:0050118">
    <property type="term" value="F:N-acetyldiaminopimelate deacetylase activity"/>
    <property type="evidence" value="ECO:0007669"/>
    <property type="project" value="UniProtKB-ARBA"/>
</dbReference>
<reference evidence="3 4" key="1">
    <citation type="submission" date="2015-09" db="EMBL/GenBank/DDBJ databases">
        <title>Complete genome sequence of Defluviimonas alba cai42t isolated from an oilfield in Xinjiang.</title>
        <authorList>
            <person name="Geng S."/>
            <person name="Pan X."/>
            <person name="Wu X."/>
        </authorList>
    </citation>
    <scope>NUCLEOTIDE SEQUENCE [LARGE SCALE GENOMIC DNA]</scope>
    <source>
        <strain evidence="4">cai42</strain>
    </source>
</reference>
<dbReference type="InterPro" id="IPR036264">
    <property type="entry name" value="Bact_exopeptidase_dim_dom"/>
</dbReference>
<feature type="domain" description="Peptidase M20 dimerisation" evidence="2">
    <location>
        <begin position="108"/>
        <end position="203"/>
    </location>
</feature>
<dbReference type="CDD" id="cd03886">
    <property type="entry name" value="M20_Acy1"/>
    <property type="match status" value="1"/>
</dbReference>
<dbReference type="GO" id="GO:0019877">
    <property type="term" value="P:diaminopimelate biosynthetic process"/>
    <property type="evidence" value="ECO:0007669"/>
    <property type="project" value="UniProtKB-ARBA"/>
</dbReference>
<dbReference type="STRING" id="1335048.AKL17_0021"/>
<dbReference type="NCBIfam" id="TIGR01891">
    <property type="entry name" value="amidohydrolases"/>
    <property type="match status" value="1"/>
</dbReference>
<evidence type="ECO:0000313" key="4">
    <source>
        <dbReference type="Proteomes" id="UP000076128"/>
    </source>
</evidence>
<gene>
    <name evidence="3" type="ORF">AKL17_0021</name>
</gene>
<dbReference type="Gene3D" id="3.40.630.10">
    <property type="entry name" value="Zn peptidases"/>
    <property type="match status" value="1"/>
</dbReference>
<dbReference type="Pfam" id="PF07687">
    <property type="entry name" value="M20_dimer"/>
    <property type="match status" value="1"/>
</dbReference>
<evidence type="ECO:0000256" key="1">
    <source>
        <dbReference type="ARBA" id="ARBA00022801"/>
    </source>
</evidence>
<dbReference type="EMBL" id="CP012661">
    <property type="protein sequence ID" value="AMY67283.1"/>
    <property type="molecule type" value="Genomic_DNA"/>
</dbReference>
<dbReference type="AlphaFoldDB" id="A0A165SEJ1"/>
<evidence type="ECO:0000313" key="3">
    <source>
        <dbReference type="EMBL" id="AMY67283.1"/>
    </source>
</evidence>
<dbReference type="InterPro" id="IPR002933">
    <property type="entry name" value="Peptidase_M20"/>
</dbReference>
<protein>
    <submittedName>
        <fullName evidence="3">N-acyl-L-amino acid amidohydrolase</fullName>
    </submittedName>
</protein>
<dbReference type="SUPFAM" id="SSF55031">
    <property type="entry name" value="Bacterial exopeptidase dimerisation domain"/>
    <property type="match status" value="1"/>
</dbReference>
<evidence type="ECO:0000259" key="2">
    <source>
        <dbReference type="Pfam" id="PF07687"/>
    </source>
</evidence>
<dbReference type="Pfam" id="PF01546">
    <property type="entry name" value="Peptidase_M20"/>
    <property type="match status" value="1"/>
</dbReference>
<organism evidence="3 4">
    <name type="scientific">Frigidibacter mobilis</name>
    <dbReference type="NCBI Taxonomy" id="1335048"/>
    <lineage>
        <taxon>Bacteria</taxon>
        <taxon>Pseudomonadati</taxon>
        <taxon>Pseudomonadota</taxon>
        <taxon>Alphaproteobacteria</taxon>
        <taxon>Rhodobacterales</taxon>
        <taxon>Paracoccaceae</taxon>
        <taxon>Frigidibacter</taxon>
    </lineage>
</organism>
<dbReference type="PANTHER" id="PTHR11014:SF63">
    <property type="entry name" value="METALLOPEPTIDASE, PUTATIVE (AFU_ORTHOLOGUE AFUA_6G09600)-RELATED"/>
    <property type="match status" value="1"/>
</dbReference>
<dbReference type="Gene3D" id="3.30.70.360">
    <property type="match status" value="1"/>
</dbReference>
<dbReference type="InterPro" id="IPR011650">
    <property type="entry name" value="Peptidase_M20_dimer"/>
</dbReference>
<dbReference type="FunFam" id="3.30.70.360:FF:000001">
    <property type="entry name" value="N-acetyldiaminopimelate deacetylase"/>
    <property type="match status" value="1"/>
</dbReference>
<dbReference type="KEGG" id="daa:AKL17_0021"/>
<name>A0A165SEJ1_9RHOB</name>
<dbReference type="PANTHER" id="PTHR11014">
    <property type="entry name" value="PEPTIDASE M20 FAMILY MEMBER"/>
    <property type="match status" value="1"/>
</dbReference>
<keyword evidence="4" id="KW-1185">Reference proteome</keyword>
<dbReference type="SUPFAM" id="SSF53187">
    <property type="entry name" value="Zn-dependent exopeptidases"/>
    <property type="match status" value="1"/>
</dbReference>
<keyword evidence="1 3" id="KW-0378">Hydrolase</keyword>
<dbReference type="Proteomes" id="UP000076128">
    <property type="component" value="Chromosome"/>
</dbReference>
<proteinExistence type="predicted"/>